<dbReference type="Proteomes" id="UP000663848">
    <property type="component" value="Unassembled WGS sequence"/>
</dbReference>
<protein>
    <submittedName>
        <fullName evidence="2">Uncharacterized protein</fullName>
    </submittedName>
</protein>
<sequence>MRDKYKLENPRCRIYLENLINGQTHICLNRAYCVQCNGDHESLSSKCDKVVEYRSELKAQVNNVRSSGKLHRLIPQDRTRSMEFQTKQNKFPSLPQCMPDTTP</sequence>
<name>A0A820GF12_9BILA</name>
<dbReference type="EMBL" id="CAJOBQ010000139">
    <property type="protein sequence ID" value="CAF4270865.1"/>
    <property type="molecule type" value="Genomic_DNA"/>
</dbReference>
<evidence type="ECO:0000313" key="1">
    <source>
        <dbReference type="EMBL" id="CAF4270865.1"/>
    </source>
</evidence>
<dbReference type="EMBL" id="CAJOBR010002048">
    <property type="protein sequence ID" value="CAF4653537.1"/>
    <property type="molecule type" value="Genomic_DNA"/>
</dbReference>
<accession>A0A820GF12</accession>
<proteinExistence type="predicted"/>
<dbReference type="Proteomes" id="UP000663862">
    <property type="component" value="Unassembled WGS sequence"/>
</dbReference>
<comment type="caution">
    <text evidence="2">The sequence shown here is derived from an EMBL/GenBank/DDBJ whole genome shotgun (WGS) entry which is preliminary data.</text>
</comment>
<gene>
    <name evidence="2" type="ORF">HFQ381_LOCUS12025</name>
    <name evidence="3" type="ORF">QYT958_LOCUS14998</name>
    <name evidence="1" type="ORF">TSG867_LOCUS4327</name>
</gene>
<organism evidence="2 4">
    <name type="scientific">Rotaria socialis</name>
    <dbReference type="NCBI Taxonomy" id="392032"/>
    <lineage>
        <taxon>Eukaryota</taxon>
        <taxon>Metazoa</taxon>
        <taxon>Spiralia</taxon>
        <taxon>Gnathifera</taxon>
        <taxon>Rotifera</taxon>
        <taxon>Eurotatoria</taxon>
        <taxon>Bdelloidea</taxon>
        <taxon>Philodinida</taxon>
        <taxon>Philodinidae</taxon>
        <taxon>Rotaria</taxon>
    </lineage>
</organism>
<dbReference type="Proteomes" id="UP000663851">
    <property type="component" value="Unassembled WGS sequence"/>
</dbReference>
<evidence type="ECO:0000313" key="2">
    <source>
        <dbReference type="EMBL" id="CAF4276859.1"/>
    </source>
</evidence>
<dbReference type="EMBL" id="CAJOBO010000711">
    <property type="protein sequence ID" value="CAF4276859.1"/>
    <property type="molecule type" value="Genomic_DNA"/>
</dbReference>
<dbReference type="AlphaFoldDB" id="A0A820GF12"/>
<evidence type="ECO:0000313" key="3">
    <source>
        <dbReference type="EMBL" id="CAF4653537.1"/>
    </source>
</evidence>
<reference evidence="2" key="1">
    <citation type="submission" date="2021-02" db="EMBL/GenBank/DDBJ databases">
        <authorList>
            <person name="Nowell W R."/>
        </authorList>
    </citation>
    <scope>NUCLEOTIDE SEQUENCE</scope>
</reference>
<evidence type="ECO:0000313" key="4">
    <source>
        <dbReference type="Proteomes" id="UP000663851"/>
    </source>
</evidence>